<sequence>MIHHPARSSRMPIRPQDASKQGVPKTITSMDAERHDADPGIDQHGVEGIGNTADVSHRRRPYVRSNVPQPPILLLEQHDAGGPEVRHQDDVASEVRPRNLDLVMGVP</sequence>
<gene>
    <name evidence="2" type="ORF">HD593_004989</name>
</gene>
<dbReference type="Proteomes" id="UP000565579">
    <property type="component" value="Unassembled WGS sequence"/>
</dbReference>
<organism evidence="2 3">
    <name type="scientific">Nonomuraea rubra</name>
    <dbReference type="NCBI Taxonomy" id="46180"/>
    <lineage>
        <taxon>Bacteria</taxon>
        <taxon>Bacillati</taxon>
        <taxon>Actinomycetota</taxon>
        <taxon>Actinomycetes</taxon>
        <taxon>Streptosporangiales</taxon>
        <taxon>Streptosporangiaceae</taxon>
        <taxon>Nonomuraea</taxon>
    </lineage>
</organism>
<evidence type="ECO:0000313" key="2">
    <source>
        <dbReference type="EMBL" id="MBB6550194.1"/>
    </source>
</evidence>
<dbReference type="RefSeq" id="WP_185104509.1">
    <property type="nucleotide sequence ID" value="NZ_JACHMI010000001.1"/>
</dbReference>
<dbReference type="AlphaFoldDB" id="A0A7X0NV29"/>
<protein>
    <submittedName>
        <fullName evidence="2">Uncharacterized protein</fullName>
    </submittedName>
</protein>
<comment type="caution">
    <text evidence="2">The sequence shown here is derived from an EMBL/GenBank/DDBJ whole genome shotgun (WGS) entry which is preliminary data.</text>
</comment>
<evidence type="ECO:0000256" key="1">
    <source>
        <dbReference type="SAM" id="MobiDB-lite"/>
    </source>
</evidence>
<name>A0A7X0NV29_9ACTN</name>
<reference evidence="2 3" key="1">
    <citation type="submission" date="2020-08" db="EMBL/GenBank/DDBJ databases">
        <title>Sequencing the genomes of 1000 actinobacteria strains.</title>
        <authorList>
            <person name="Klenk H.-P."/>
        </authorList>
    </citation>
    <scope>NUCLEOTIDE SEQUENCE [LARGE SCALE GENOMIC DNA]</scope>
    <source>
        <strain evidence="2 3">DSM 43768</strain>
    </source>
</reference>
<evidence type="ECO:0000313" key="3">
    <source>
        <dbReference type="Proteomes" id="UP000565579"/>
    </source>
</evidence>
<accession>A0A7X0NV29</accession>
<keyword evidence="3" id="KW-1185">Reference proteome</keyword>
<feature type="region of interest" description="Disordered" evidence="1">
    <location>
        <begin position="1"/>
        <end position="70"/>
    </location>
</feature>
<dbReference type="EMBL" id="JACHMI010000001">
    <property type="protein sequence ID" value="MBB6550194.1"/>
    <property type="molecule type" value="Genomic_DNA"/>
</dbReference>
<proteinExistence type="predicted"/>